<dbReference type="RefSeq" id="WP_113905051.1">
    <property type="nucleotide sequence ID" value="NZ_QNSB01000011.1"/>
</dbReference>
<feature type="transmembrane region" description="Helical" evidence="8">
    <location>
        <begin position="250"/>
        <end position="270"/>
    </location>
</feature>
<dbReference type="Pfam" id="PF00892">
    <property type="entry name" value="EamA"/>
    <property type="match status" value="2"/>
</dbReference>
<evidence type="ECO:0000256" key="2">
    <source>
        <dbReference type="ARBA" id="ARBA00007362"/>
    </source>
</evidence>
<comment type="similarity">
    <text evidence="2">Belongs to the EamA transporter family.</text>
</comment>
<keyword evidence="5 8" id="KW-0812">Transmembrane</keyword>
<evidence type="ECO:0000313" key="10">
    <source>
        <dbReference type="EMBL" id="RBP69642.1"/>
    </source>
</evidence>
<dbReference type="EMBL" id="QNSB01000011">
    <property type="protein sequence ID" value="RBP69642.1"/>
    <property type="molecule type" value="Genomic_DNA"/>
</dbReference>
<comment type="caution">
    <text evidence="10">The sequence shown here is derived from an EMBL/GenBank/DDBJ whole genome shotgun (WGS) entry which is preliminary data.</text>
</comment>
<dbReference type="InterPro" id="IPR000620">
    <property type="entry name" value="EamA_dom"/>
</dbReference>
<keyword evidence="11" id="KW-1185">Reference proteome</keyword>
<accession>A0A366IEC6</accession>
<gene>
    <name evidence="10" type="ORF">DFO65_1112</name>
</gene>
<dbReference type="InterPro" id="IPR037185">
    <property type="entry name" value="EmrE-like"/>
</dbReference>
<dbReference type="Proteomes" id="UP000253509">
    <property type="component" value="Unassembled WGS sequence"/>
</dbReference>
<dbReference type="PANTHER" id="PTHR22911">
    <property type="entry name" value="ACYL-MALONYL CONDENSING ENZYME-RELATED"/>
    <property type="match status" value="1"/>
</dbReference>
<evidence type="ECO:0000256" key="4">
    <source>
        <dbReference type="ARBA" id="ARBA00022475"/>
    </source>
</evidence>
<feature type="transmembrane region" description="Helical" evidence="8">
    <location>
        <begin position="220"/>
        <end position="243"/>
    </location>
</feature>
<dbReference type="SUPFAM" id="SSF103481">
    <property type="entry name" value="Multidrug resistance efflux transporter EmrE"/>
    <property type="match status" value="2"/>
</dbReference>
<evidence type="ECO:0000256" key="8">
    <source>
        <dbReference type="SAM" id="Phobius"/>
    </source>
</evidence>
<name>A0A366IEC6_9MICO</name>
<comment type="subcellular location">
    <subcellularLocation>
        <location evidence="1">Cell membrane</location>
        <topology evidence="1">Multi-pass membrane protein</topology>
    </subcellularLocation>
</comment>
<dbReference type="PANTHER" id="PTHR22911:SF137">
    <property type="entry name" value="SOLUTE CARRIER FAMILY 35 MEMBER G2-RELATED"/>
    <property type="match status" value="1"/>
</dbReference>
<evidence type="ECO:0000256" key="1">
    <source>
        <dbReference type="ARBA" id="ARBA00004651"/>
    </source>
</evidence>
<feature type="transmembrane region" description="Helical" evidence="8">
    <location>
        <begin position="50"/>
        <end position="68"/>
    </location>
</feature>
<reference evidence="10 11" key="1">
    <citation type="submission" date="2018-06" db="EMBL/GenBank/DDBJ databases">
        <title>Freshwater and sediment microbial communities from various areas in North America, analyzing microbe dynamics in response to fracking.</title>
        <authorList>
            <person name="Lamendella R."/>
        </authorList>
    </citation>
    <scope>NUCLEOTIDE SEQUENCE [LARGE SCALE GENOMIC DNA]</scope>
    <source>
        <strain evidence="10 11">3b_TX</strain>
    </source>
</reference>
<feature type="transmembrane region" description="Helical" evidence="8">
    <location>
        <begin position="111"/>
        <end position="128"/>
    </location>
</feature>
<evidence type="ECO:0000256" key="7">
    <source>
        <dbReference type="ARBA" id="ARBA00023136"/>
    </source>
</evidence>
<evidence type="ECO:0000256" key="3">
    <source>
        <dbReference type="ARBA" id="ARBA00022448"/>
    </source>
</evidence>
<evidence type="ECO:0000256" key="5">
    <source>
        <dbReference type="ARBA" id="ARBA00022692"/>
    </source>
</evidence>
<feature type="transmembrane region" description="Helical" evidence="8">
    <location>
        <begin position="80"/>
        <end position="99"/>
    </location>
</feature>
<feature type="domain" description="EamA" evidence="9">
    <location>
        <begin position="159"/>
        <end position="293"/>
    </location>
</feature>
<feature type="transmembrane region" description="Helical" evidence="8">
    <location>
        <begin position="190"/>
        <end position="208"/>
    </location>
</feature>
<sequence length="305" mass="32912">MSLNISPDESARRRSGLGYGISAYLMWGFLPLLFVVAAPTGAFELVAHRVIWSLVFCAILLTFTGGFVRTWEVIASGRTFWLLALAAVLIAINWTTFIYGVETQHLVEVSLGYYLNPLISIALGVLFLGERLRPLQWAAVSFGALAVIIVGMGIGRVPFIAFGVAISFGIYGLVKNRVGGKVGALESMTVETAVLTPPSLALLIWLAVSGLDTFTGFGTGHVLIILLTGPVTAIPLILFGAAARRIPLSWVGMLQYIAPTMQFIIGVAVLGEAMSVSQWIGFLVIWIAVILFSIDLMGANRRRRL</sequence>
<keyword evidence="7 8" id="KW-0472">Membrane</keyword>
<dbReference type="AlphaFoldDB" id="A0A366IEC6"/>
<evidence type="ECO:0000313" key="11">
    <source>
        <dbReference type="Proteomes" id="UP000253509"/>
    </source>
</evidence>
<feature type="transmembrane region" description="Helical" evidence="8">
    <location>
        <begin position="21"/>
        <end position="38"/>
    </location>
</feature>
<evidence type="ECO:0000259" key="9">
    <source>
        <dbReference type="Pfam" id="PF00892"/>
    </source>
</evidence>
<keyword evidence="4" id="KW-1003">Cell membrane</keyword>
<feature type="domain" description="EamA" evidence="9">
    <location>
        <begin position="15"/>
        <end position="151"/>
    </location>
</feature>
<dbReference type="InterPro" id="IPR004626">
    <property type="entry name" value="RarD"/>
</dbReference>
<organism evidence="10 11">
    <name type="scientific">Brevibacterium celere</name>
    <dbReference type="NCBI Taxonomy" id="225845"/>
    <lineage>
        <taxon>Bacteria</taxon>
        <taxon>Bacillati</taxon>
        <taxon>Actinomycetota</taxon>
        <taxon>Actinomycetes</taxon>
        <taxon>Micrococcales</taxon>
        <taxon>Brevibacteriaceae</taxon>
        <taxon>Brevibacterium</taxon>
    </lineage>
</organism>
<dbReference type="GO" id="GO:0005886">
    <property type="term" value="C:plasma membrane"/>
    <property type="evidence" value="ECO:0007669"/>
    <property type="project" value="UniProtKB-SubCell"/>
</dbReference>
<keyword evidence="6 8" id="KW-1133">Transmembrane helix</keyword>
<protein>
    <submittedName>
        <fullName evidence="10">Chloramphenicol-sensitive protein RarD</fullName>
    </submittedName>
</protein>
<feature type="transmembrane region" description="Helical" evidence="8">
    <location>
        <begin position="135"/>
        <end position="154"/>
    </location>
</feature>
<proteinExistence type="inferred from homology"/>
<keyword evidence="3" id="KW-0813">Transport</keyword>
<evidence type="ECO:0000256" key="6">
    <source>
        <dbReference type="ARBA" id="ARBA00022989"/>
    </source>
</evidence>
<dbReference type="NCBIfam" id="TIGR00688">
    <property type="entry name" value="rarD"/>
    <property type="match status" value="1"/>
</dbReference>
<feature type="transmembrane region" description="Helical" evidence="8">
    <location>
        <begin position="276"/>
        <end position="297"/>
    </location>
</feature>